<accession>A0AAV1WMY2</accession>
<protein>
    <recommendedName>
        <fullName evidence="4">Secreted protein</fullName>
    </recommendedName>
</protein>
<dbReference type="Proteomes" id="UP001497480">
    <property type="component" value="Unassembled WGS sequence"/>
</dbReference>
<sequence length="106" mass="11952">MISGIFWLSLLVTPSMITPPIKSNQLLFISLHSSSSNIKRGEVELNPRWVLCGFSNCLSNALTILHGIHPHPSFTWFCLLDIKKPMSLHISSYYLFNGVHGFLIIL</sequence>
<evidence type="ECO:0000313" key="2">
    <source>
        <dbReference type="EMBL" id="CAL0310776.1"/>
    </source>
</evidence>
<dbReference type="AlphaFoldDB" id="A0AAV1WMY2"/>
<keyword evidence="3" id="KW-1185">Reference proteome</keyword>
<proteinExistence type="predicted"/>
<keyword evidence="1" id="KW-0732">Signal</keyword>
<comment type="caution">
    <text evidence="2">The sequence shown here is derived from an EMBL/GenBank/DDBJ whole genome shotgun (WGS) entry which is preliminary data.</text>
</comment>
<reference evidence="2 3" key="1">
    <citation type="submission" date="2024-03" db="EMBL/GenBank/DDBJ databases">
        <authorList>
            <person name="Martinez-Hernandez J."/>
        </authorList>
    </citation>
    <scope>NUCLEOTIDE SEQUENCE [LARGE SCALE GENOMIC DNA]</scope>
</reference>
<feature type="signal peptide" evidence="1">
    <location>
        <begin position="1"/>
        <end position="23"/>
    </location>
</feature>
<gene>
    <name evidence="2" type="ORF">LLUT_LOCUS11836</name>
</gene>
<name>A0AAV1WMY2_LUPLU</name>
<feature type="chain" id="PRO_5043505837" description="Secreted protein" evidence="1">
    <location>
        <begin position="24"/>
        <end position="106"/>
    </location>
</feature>
<evidence type="ECO:0000313" key="3">
    <source>
        <dbReference type="Proteomes" id="UP001497480"/>
    </source>
</evidence>
<evidence type="ECO:0008006" key="4">
    <source>
        <dbReference type="Google" id="ProtNLM"/>
    </source>
</evidence>
<dbReference type="EMBL" id="CAXHTB010000008">
    <property type="protein sequence ID" value="CAL0310776.1"/>
    <property type="molecule type" value="Genomic_DNA"/>
</dbReference>
<organism evidence="2 3">
    <name type="scientific">Lupinus luteus</name>
    <name type="common">European yellow lupine</name>
    <dbReference type="NCBI Taxonomy" id="3873"/>
    <lineage>
        <taxon>Eukaryota</taxon>
        <taxon>Viridiplantae</taxon>
        <taxon>Streptophyta</taxon>
        <taxon>Embryophyta</taxon>
        <taxon>Tracheophyta</taxon>
        <taxon>Spermatophyta</taxon>
        <taxon>Magnoliopsida</taxon>
        <taxon>eudicotyledons</taxon>
        <taxon>Gunneridae</taxon>
        <taxon>Pentapetalae</taxon>
        <taxon>rosids</taxon>
        <taxon>fabids</taxon>
        <taxon>Fabales</taxon>
        <taxon>Fabaceae</taxon>
        <taxon>Papilionoideae</taxon>
        <taxon>50 kb inversion clade</taxon>
        <taxon>genistoids sensu lato</taxon>
        <taxon>core genistoids</taxon>
        <taxon>Genisteae</taxon>
        <taxon>Lupinus</taxon>
    </lineage>
</organism>
<evidence type="ECO:0000256" key="1">
    <source>
        <dbReference type="SAM" id="SignalP"/>
    </source>
</evidence>